<sequence length="231" mass="24727">RETAAGHGAQKLRILALHGFSQDAQLFRDRIGSMRKALKSRAEFLFVDAPFKASDLSRAIPASGNAPSTGRSWWTWCDSDRPSKSLEYSGWETSLNCIREAVYRNQPVDGILGFSQGATAAALYLADSASDPSGPWFSVLVRRASAKLISASRPSTCMGQRMRRSLLGRAGPSSICLARSTRSRSSTREGTTSPPARGNSSRSSPATSTGLGKATGPRGSRPPLPARRLSV</sequence>
<accession>A0A061QPR4</accession>
<dbReference type="GO" id="GO:0005737">
    <property type="term" value="C:cytoplasm"/>
    <property type="evidence" value="ECO:0007669"/>
    <property type="project" value="TreeGrafter"/>
</dbReference>
<dbReference type="AlphaFoldDB" id="A0A061QPR4"/>
<feature type="region of interest" description="Disordered" evidence="2">
    <location>
        <begin position="177"/>
        <end position="231"/>
    </location>
</feature>
<organism evidence="4">
    <name type="scientific">Tetraselmis sp. GSL018</name>
    <dbReference type="NCBI Taxonomy" id="582737"/>
    <lineage>
        <taxon>Eukaryota</taxon>
        <taxon>Viridiplantae</taxon>
        <taxon>Chlorophyta</taxon>
        <taxon>core chlorophytes</taxon>
        <taxon>Chlorodendrophyceae</taxon>
        <taxon>Chlorodendrales</taxon>
        <taxon>Chlorodendraceae</taxon>
        <taxon>Tetraselmis</taxon>
    </lineage>
</organism>
<gene>
    <name evidence="4" type="ORF">TSPGSL018_25567</name>
</gene>
<dbReference type="InterPro" id="IPR005645">
    <property type="entry name" value="FSH-like_dom"/>
</dbReference>
<dbReference type="SUPFAM" id="SSF53474">
    <property type="entry name" value="alpha/beta-Hydrolases"/>
    <property type="match status" value="1"/>
</dbReference>
<evidence type="ECO:0000313" key="4">
    <source>
        <dbReference type="EMBL" id="JAC61673.1"/>
    </source>
</evidence>
<keyword evidence="1" id="KW-0378">Hydrolase</keyword>
<dbReference type="Gene3D" id="3.40.50.1820">
    <property type="entry name" value="alpha/beta hydrolase"/>
    <property type="match status" value="1"/>
</dbReference>
<evidence type="ECO:0000259" key="3">
    <source>
        <dbReference type="Pfam" id="PF03959"/>
    </source>
</evidence>
<name>A0A061QPR4_9CHLO</name>
<reference evidence="4" key="1">
    <citation type="submission" date="2014-05" db="EMBL/GenBank/DDBJ databases">
        <title>The transcriptome of the halophilic microalga Tetraselmis sp. GSL018 isolated from the Great Salt Lake, Utah.</title>
        <authorList>
            <person name="Jinkerson R.E."/>
            <person name="D'Adamo S."/>
            <person name="Posewitz M.C."/>
        </authorList>
    </citation>
    <scope>NUCLEOTIDE SEQUENCE</scope>
    <source>
        <strain evidence="4">GSL018</strain>
    </source>
</reference>
<feature type="compositionally biased region" description="Polar residues" evidence="2">
    <location>
        <begin position="198"/>
        <end position="210"/>
    </location>
</feature>
<evidence type="ECO:0000256" key="1">
    <source>
        <dbReference type="ARBA" id="ARBA00022801"/>
    </source>
</evidence>
<dbReference type="GO" id="GO:0005634">
    <property type="term" value="C:nucleus"/>
    <property type="evidence" value="ECO:0007669"/>
    <property type="project" value="TreeGrafter"/>
</dbReference>
<dbReference type="PANTHER" id="PTHR48070">
    <property type="entry name" value="ESTERASE OVCA2"/>
    <property type="match status" value="1"/>
</dbReference>
<dbReference type="Pfam" id="PF03959">
    <property type="entry name" value="FSH1"/>
    <property type="match status" value="1"/>
</dbReference>
<protein>
    <submittedName>
        <fullName evidence="4">Duf341 family protein</fullName>
    </submittedName>
</protein>
<proteinExistence type="predicted"/>
<dbReference type="GO" id="GO:0016787">
    <property type="term" value="F:hydrolase activity"/>
    <property type="evidence" value="ECO:0007669"/>
    <property type="project" value="UniProtKB-KW"/>
</dbReference>
<dbReference type="InterPro" id="IPR029058">
    <property type="entry name" value="AB_hydrolase_fold"/>
</dbReference>
<feature type="domain" description="Serine hydrolase" evidence="3">
    <location>
        <begin position="10"/>
        <end position="130"/>
    </location>
</feature>
<feature type="compositionally biased region" description="Low complexity" evidence="2">
    <location>
        <begin position="179"/>
        <end position="193"/>
    </location>
</feature>
<feature type="non-terminal residue" evidence="4">
    <location>
        <position position="1"/>
    </location>
</feature>
<dbReference type="EMBL" id="GBEZ01025412">
    <property type="protein sequence ID" value="JAC61673.1"/>
    <property type="molecule type" value="Transcribed_RNA"/>
</dbReference>
<dbReference type="InterPro" id="IPR050593">
    <property type="entry name" value="LovG"/>
</dbReference>
<dbReference type="PANTHER" id="PTHR48070:SF6">
    <property type="entry name" value="ESTERASE OVCA2"/>
    <property type="match status" value="1"/>
</dbReference>
<evidence type="ECO:0000256" key="2">
    <source>
        <dbReference type="SAM" id="MobiDB-lite"/>
    </source>
</evidence>